<reference evidence="2 3" key="1">
    <citation type="submission" date="2024-06" db="EMBL/GenBank/DDBJ databases">
        <title>Genomic Encyclopedia of Type Strains, Phase IV (KMG-IV): sequencing the most valuable type-strain genomes for metagenomic binning, comparative biology and taxonomic classification.</title>
        <authorList>
            <person name="Goeker M."/>
        </authorList>
    </citation>
    <scope>NUCLEOTIDE SEQUENCE [LARGE SCALE GENOMIC DNA]</scope>
    <source>
        <strain evidence="2 3">DSM 29388</strain>
    </source>
</reference>
<keyword evidence="1" id="KW-0472">Membrane</keyword>
<feature type="transmembrane region" description="Helical" evidence="1">
    <location>
        <begin position="139"/>
        <end position="161"/>
    </location>
</feature>
<evidence type="ECO:0000313" key="2">
    <source>
        <dbReference type="EMBL" id="MET3730822.1"/>
    </source>
</evidence>
<keyword evidence="1" id="KW-0812">Transmembrane</keyword>
<comment type="caution">
    <text evidence="2">The sequence shown here is derived from an EMBL/GenBank/DDBJ whole genome shotgun (WGS) entry which is preliminary data.</text>
</comment>
<proteinExistence type="predicted"/>
<dbReference type="Proteomes" id="UP001549146">
    <property type="component" value="Unassembled WGS sequence"/>
</dbReference>
<evidence type="ECO:0008006" key="4">
    <source>
        <dbReference type="Google" id="ProtNLM"/>
    </source>
</evidence>
<feature type="transmembrane region" description="Helical" evidence="1">
    <location>
        <begin position="422"/>
        <end position="442"/>
    </location>
</feature>
<name>A0ABV2LTA6_9FLAO</name>
<dbReference type="RefSeq" id="WP_354506367.1">
    <property type="nucleotide sequence ID" value="NZ_JBEPMO010000001.1"/>
</dbReference>
<feature type="transmembrane region" description="Helical" evidence="1">
    <location>
        <begin position="206"/>
        <end position="224"/>
    </location>
</feature>
<protein>
    <recommendedName>
        <fullName evidence="4">ABC-2 type transport system permease protein</fullName>
    </recommendedName>
</protein>
<evidence type="ECO:0000313" key="3">
    <source>
        <dbReference type="Proteomes" id="UP001549146"/>
    </source>
</evidence>
<feature type="transmembrane region" description="Helical" evidence="1">
    <location>
        <begin position="173"/>
        <end position="194"/>
    </location>
</feature>
<organism evidence="2 3">
    <name type="scientific">Moheibacter stercoris</name>
    <dbReference type="NCBI Taxonomy" id="1628251"/>
    <lineage>
        <taxon>Bacteria</taxon>
        <taxon>Pseudomonadati</taxon>
        <taxon>Bacteroidota</taxon>
        <taxon>Flavobacteriia</taxon>
        <taxon>Flavobacteriales</taxon>
        <taxon>Weeksellaceae</taxon>
        <taxon>Moheibacter</taxon>
    </lineage>
</organism>
<feature type="transmembrane region" description="Helical" evidence="1">
    <location>
        <begin position="103"/>
        <end position="133"/>
    </location>
</feature>
<keyword evidence="1" id="KW-1133">Transmembrane helix</keyword>
<dbReference type="InterPro" id="IPR043742">
    <property type="entry name" value="DUF5687"/>
</dbReference>
<dbReference type="Pfam" id="PF18940">
    <property type="entry name" value="DUF5687"/>
    <property type="match status" value="1"/>
</dbReference>
<evidence type="ECO:0000256" key="1">
    <source>
        <dbReference type="SAM" id="Phobius"/>
    </source>
</evidence>
<feature type="transmembrane region" description="Helical" evidence="1">
    <location>
        <begin position="23"/>
        <end position="51"/>
    </location>
</feature>
<feature type="transmembrane region" description="Helical" evidence="1">
    <location>
        <begin position="63"/>
        <end position="82"/>
    </location>
</feature>
<feature type="transmembrane region" description="Helical" evidence="1">
    <location>
        <begin position="347"/>
        <end position="372"/>
    </location>
</feature>
<feature type="transmembrane region" description="Helical" evidence="1">
    <location>
        <begin position="448"/>
        <end position="469"/>
    </location>
</feature>
<sequence length="493" mass="57240">MFLKLLSLEWKSFFRSATLGKEIALKIFVGLFAIYGIFSLLFLGIGLHFLIKELMPTAEPLQVVNQYVLIWFVMELMVRYMMQKIPILNIKPFLIQNIKRSTLVNFILTKSIFSFFNLMTPIFIVPFAMVSLFQSEFQWFQILGWTVAILSLVLIANFLNIYIEKKILDSKKLFILFFGSVAILYGLEYFEVFSSTKFVGNLFDQLLLQPFWALIPLALVFLLFKLNQKNLIENFYLDAYLKTESQSFDDTDLSWTNRFGKVAPFMQLDMKLIWRNKRPKTVVYMTLFFAAYGLFFYTQDMYDFSPMWVFAGLFMTGIFMINFGQFIPAWDSSYYSMMMSQNIPMKLYLHSKISLMNFSIVVMTLLTLPYGFFDPNIILLNIACAIYNLGVNVPVILFAGSFNKKRIDLDKSQFSNYQGTGIMQWIIILPLIGVPVLIWTIFNYAGNFYLATAIIAILGVIGFSLRNWLMQFIIAAYKSRKHAALNGFKQQNA</sequence>
<keyword evidence="3" id="KW-1185">Reference proteome</keyword>
<feature type="transmembrane region" description="Helical" evidence="1">
    <location>
        <begin position="281"/>
        <end position="299"/>
    </location>
</feature>
<feature type="transmembrane region" description="Helical" evidence="1">
    <location>
        <begin position="378"/>
        <end position="402"/>
    </location>
</feature>
<feature type="transmembrane region" description="Helical" evidence="1">
    <location>
        <begin position="305"/>
        <end position="327"/>
    </location>
</feature>
<gene>
    <name evidence="2" type="ORF">ABID46_000374</name>
</gene>
<accession>A0ABV2LTA6</accession>
<dbReference type="EMBL" id="JBEPMO010000001">
    <property type="protein sequence ID" value="MET3730822.1"/>
    <property type="molecule type" value="Genomic_DNA"/>
</dbReference>